<dbReference type="InterPro" id="IPR023214">
    <property type="entry name" value="HAD_sf"/>
</dbReference>
<dbReference type="AlphaFoldDB" id="A0A507C421"/>
<dbReference type="GO" id="GO:0005524">
    <property type="term" value="F:ATP binding"/>
    <property type="evidence" value="ECO:0007669"/>
    <property type="project" value="UniProtKB-KW"/>
</dbReference>
<keyword evidence="16" id="KW-1185">Reference proteome</keyword>
<feature type="compositionally biased region" description="Low complexity" evidence="13">
    <location>
        <begin position="938"/>
        <end position="949"/>
    </location>
</feature>
<evidence type="ECO:0000256" key="1">
    <source>
        <dbReference type="ARBA" id="ARBA00004127"/>
    </source>
</evidence>
<dbReference type="NCBIfam" id="TIGR01494">
    <property type="entry name" value="ATPase_P-type"/>
    <property type="match status" value="2"/>
</dbReference>
<organism evidence="15 16">
    <name type="scientific">Synchytrium microbalum</name>
    <dbReference type="NCBI Taxonomy" id="1806994"/>
    <lineage>
        <taxon>Eukaryota</taxon>
        <taxon>Fungi</taxon>
        <taxon>Fungi incertae sedis</taxon>
        <taxon>Chytridiomycota</taxon>
        <taxon>Chytridiomycota incertae sedis</taxon>
        <taxon>Chytridiomycetes</taxon>
        <taxon>Synchytriales</taxon>
        <taxon>Synchytriaceae</taxon>
        <taxon>Synchytrium</taxon>
    </lineage>
</organism>
<dbReference type="InterPro" id="IPR059000">
    <property type="entry name" value="ATPase_P-type_domA"/>
</dbReference>
<dbReference type="PANTHER" id="PTHR42861">
    <property type="entry name" value="CALCIUM-TRANSPORTING ATPASE"/>
    <property type="match status" value="1"/>
</dbReference>
<feature type="transmembrane region" description="Helical" evidence="12">
    <location>
        <begin position="837"/>
        <end position="860"/>
    </location>
</feature>
<gene>
    <name evidence="15" type="ORF">SmJEL517_g01646</name>
</gene>
<dbReference type="NCBIfam" id="TIGR01522">
    <property type="entry name" value="ATPase-IIA2_Ca"/>
    <property type="match status" value="1"/>
</dbReference>
<evidence type="ECO:0000256" key="8">
    <source>
        <dbReference type="ARBA" id="ARBA00022967"/>
    </source>
</evidence>
<dbReference type="InterPro" id="IPR036412">
    <property type="entry name" value="HAD-like_sf"/>
</dbReference>
<feature type="transmembrane region" description="Helical" evidence="12">
    <location>
        <begin position="768"/>
        <end position="787"/>
    </location>
</feature>
<feature type="transmembrane region" description="Helical" evidence="12">
    <location>
        <begin position="799"/>
        <end position="817"/>
    </location>
</feature>
<feature type="compositionally biased region" description="Basic and acidic residues" evidence="13">
    <location>
        <begin position="910"/>
        <end position="923"/>
    </location>
</feature>
<dbReference type="Pfam" id="PF00690">
    <property type="entry name" value="Cation_ATPase_N"/>
    <property type="match status" value="1"/>
</dbReference>
<dbReference type="InterPro" id="IPR023299">
    <property type="entry name" value="ATPase_P-typ_cyto_dom_N"/>
</dbReference>
<comment type="function">
    <text evidence="12">Catalyzes the hydrolysis of ATP coupled with the transport of calcium.</text>
</comment>
<dbReference type="Proteomes" id="UP000319731">
    <property type="component" value="Unassembled WGS sequence"/>
</dbReference>
<evidence type="ECO:0000256" key="3">
    <source>
        <dbReference type="ARBA" id="ARBA00022568"/>
    </source>
</evidence>
<dbReference type="SFLD" id="SFLDG00002">
    <property type="entry name" value="C1.7:_P-type_atpase_like"/>
    <property type="match status" value="1"/>
</dbReference>
<reference evidence="15 16" key="1">
    <citation type="journal article" date="2019" name="Sci. Rep.">
        <title>Comparative genomics of chytrid fungi reveal insights into the obligate biotrophic and pathogenic lifestyle of Synchytrium endobioticum.</title>
        <authorList>
            <person name="van de Vossenberg B.T.L.H."/>
            <person name="Warris S."/>
            <person name="Nguyen H.D.T."/>
            <person name="van Gent-Pelzer M.P.E."/>
            <person name="Joly D.L."/>
            <person name="van de Geest H.C."/>
            <person name="Bonants P.J.M."/>
            <person name="Smith D.S."/>
            <person name="Levesque C.A."/>
            <person name="van der Lee T.A.J."/>
        </authorList>
    </citation>
    <scope>NUCLEOTIDE SEQUENCE [LARGE SCALE GENOMIC DNA]</scope>
    <source>
        <strain evidence="15 16">JEL517</strain>
    </source>
</reference>
<keyword evidence="5 12" id="KW-0547">Nucleotide-binding</keyword>
<dbReference type="InterPro" id="IPR006413">
    <property type="entry name" value="P-type_ATPase_IIA_PMR1"/>
</dbReference>
<evidence type="ECO:0000259" key="14">
    <source>
        <dbReference type="SMART" id="SM00831"/>
    </source>
</evidence>
<evidence type="ECO:0000256" key="10">
    <source>
        <dbReference type="ARBA" id="ARBA00023065"/>
    </source>
</evidence>
<dbReference type="GO" id="GO:0016887">
    <property type="term" value="F:ATP hydrolysis activity"/>
    <property type="evidence" value="ECO:0007669"/>
    <property type="project" value="InterPro"/>
</dbReference>
<keyword evidence="11 12" id="KW-0472">Membrane</keyword>
<name>A0A507C421_9FUNG</name>
<dbReference type="Gene3D" id="3.40.1110.10">
    <property type="entry name" value="Calcium-transporting ATPase, cytoplasmic domain N"/>
    <property type="match status" value="1"/>
</dbReference>
<feature type="domain" description="Cation-transporting P-type ATPase N-terminal" evidence="14">
    <location>
        <begin position="21"/>
        <end position="95"/>
    </location>
</feature>
<dbReference type="FunFam" id="2.70.150.10:FF:000008">
    <property type="entry name" value="Calcium-transporting ATPase"/>
    <property type="match status" value="1"/>
</dbReference>
<dbReference type="RefSeq" id="XP_031026593.1">
    <property type="nucleotide sequence ID" value="XM_031167574.1"/>
</dbReference>
<dbReference type="GeneID" id="42002871"/>
<comment type="caution">
    <text evidence="15">The sequence shown here is derived from an EMBL/GenBank/DDBJ whole genome shotgun (WGS) entry which is preliminary data.</text>
</comment>
<dbReference type="OrthoDB" id="3352408at2759"/>
<dbReference type="Pfam" id="PF00689">
    <property type="entry name" value="Cation_ATPase_C"/>
    <property type="match status" value="1"/>
</dbReference>
<dbReference type="Gene3D" id="1.20.1110.10">
    <property type="entry name" value="Calcium-transporting ATPase, transmembrane domain"/>
    <property type="match status" value="1"/>
</dbReference>
<evidence type="ECO:0000256" key="7">
    <source>
        <dbReference type="ARBA" id="ARBA00022840"/>
    </source>
</evidence>
<keyword evidence="4 12" id="KW-0812">Transmembrane</keyword>
<dbReference type="InterPro" id="IPR006068">
    <property type="entry name" value="ATPase_P-typ_cation-transptr_C"/>
</dbReference>
<dbReference type="PROSITE" id="PS00154">
    <property type="entry name" value="ATPASE_E1_E2"/>
    <property type="match status" value="1"/>
</dbReference>
<evidence type="ECO:0000256" key="12">
    <source>
        <dbReference type="RuleBase" id="RU361146"/>
    </source>
</evidence>
<accession>A0A507C421</accession>
<comment type="similarity">
    <text evidence="12">Belongs to the cation transport ATPase (P-type) (TC 3.A.3) family.</text>
</comment>
<sequence>MGDVALDLLSKDKKDGGPSAVYATKDVESVIREQNTNIEHGLSEADIDFRRRLAGPNELVQEDRETLLSKFIDQFKNPMILLLLASAAISAIMGEIEDAISITLFVPVAFVQEYQSEKSLEALNKLVPHSCHVIRSGRSLNMMASELVPGDLVVFGTGDRIPADIRIALAVDLEIDESSLTGETEPCRKNTKQITRESADLPIADRKNIAFMGTLVRNGHGRGIVVGTGADTEFGFVFNMMNQVETRKTPLQLKMDQLSKQLSALSLAVIGVIMLIGLIQGRQWLEMFTIGVSLAVAAIPEGLPIVVTVTLALGVLRMAKRQCIIKKLPSVESLGSVSVICVDKTGTLTENKMTITKLFTVSGGVVDMDGHYSKPGLVENQAVGTLLKIGTVCNNAQINDGDNSIGQPTEIALLILSRSLGFKDERKAIARLSETPFTSERKYMSVLAASPANAPSAPIYNVKGAPEVLLSKSSRYLTQDGQQRPLDGVTRQSIMNAVTTVSSEGLRVIACAYGLQESDLTFSGFVAMHDPPRAGVSQAVKKLLEGGVKVVMITGDSAETAVSIATRVGIMPSPSSTSVLLGRSGTMSGPEVDAMSDSQLQATIESIGVFHRATPKHKMAIVRAFQANGEIVAMTGDGVNDSPALRLADIGISMGKSGTDVAKEAAKMILVNDDFTTVLYAIEEGKSIFYNIQNFLRFQLSTSVAAISLIAISTFLGLHNPLNAMQILWINIICDGPVAQSLGVEPVDPDVMRKPPRSPNEPIVTRKLMGRVLLSAIIIVGGTLLIYESEGKEGAGTAHGTTMTFTCFVFYDMFNSLTCRSQTRSIFTIGLTSNPMFLYAAAFVISGQLLVIYVPFLQAIFQTEAISLYDLSRLVLLASTVLIADEIRKWHFRAYGGGSGGLNSTPTITRRRDTKMGGRKDSSDASMHVPFLSSPDAGENGNSGFENGNVAGENGNWWSTGGGRTARQRNSDSINV</sequence>
<protein>
    <recommendedName>
        <fullName evidence="12">Calcium-transporting ATPase</fullName>
        <ecNumber evidence="12">7.2.2.10</ecNumber>
    </recommendedName>
</protein>
<dbReference type="PRINTS" id="PR00119">
    <property type="entry name" value="CATATPASE"/>
</dbReference>
<dbReference type="InterPro" id="IPR044492">
    <property type="entry name" value="P_typ_ATPase_HD_dom"/>
</dbReference>
<dbReference type="SMART" id="SM00831">
    <property type="entry name" value="Cation_ATPase_N"/>
    <property type="match status" value="1"/>
</dbReference>
<dbReference type="GO" id="GO:0005388">
    <property type="term" value="F:P-type calcium transporter activity"/>
    <property type="evidence" value="ECO:0007669"/>
    <property type="project" value="UniProtKB-EC"/>
</dbReference>
<evidence type="ECO:0000313" key="15">
    <source>
        <dbReference type="EMBL" id="TPX36280.1"/>
    </source>
</evidence>
<dbReference type="SUPFAM" id="SSF81660">
    <property type="entry name" value="Metal cation-transporting ATPase, ATP-binding domain N"/>
    <property type="match status" value="1"/>
</dbReference>
<dbReference type="Pfam" id="PF13246">
    <property type="entry name" value="Cation_ATPase"/>
    <property type="match status" value="1"/>
</dbReference>
<dbReference type="EC" id="7.2.2.10" evidence="12"/>
<evidence type="ECO:0000256" key="5">
    <source>
        <dbReference type="ARBA" id="ARBA00022741"/>
    </source>
</evidence>
<dbReference type="SUPFAM" id="SSF81653">
    <property type="entry name" value="Calcium ATPase, transduction domain A"/>
    <property type="match status" value="1"/>
</dbReference>
<comment type="subcellular location">
    <subcellularLocation>
        <location evidence="1">Endomembrane system</location>
        <topology evidence="1">Multi-pass membrane protein</topology>
    </subcellularLocation>
    <subcellularLocation>
        <location evidence="12">Membrane</location>
        <topology evidence="12">Multi-pass membrane protein</topology>
    </subcellularLocation>
</comment>
<keyword evidence="10 12" id="KW-0406">Ion transport</keyword>
<evidence type="ECO:0000256" key="13">
    <source>
        <dbReference type="SAM" id="MobiDB-lite"/>
    </source>
</evidence>
<evidence type="ECO:0000313" key="16">
    <source>
        <dbReference type="Proteomes" id="UP000319731"/>
    </source>
</evidence>
<keyword evidence="8" id="KW-1278">Translocase</keyword>
<comment type="caution">
    <text evidence="12">Lacks conserved residue(s) required for the propagation of feature annotation.</text>
</comment>
<dbReference type="InterPro" id="IPR008250">
    <property type="entry name" value="ATPase_P-typ_transduc_dom_A_sf"/>
</dbReference>
<keyword evidence="7 12" id="KW-0067">ATP-binding</keyword>
<keyword evidence="6 12" id="KW-0106">Calcium</keyword>
<dbReference type="Gene3D" id="3.40.50.1000">
    <property type="entry name" value="HAD superfamily/HAD-like"/>
    <property type="match status" value="1"/>
</dbReference>
<dbReference type="Pfam" id="PF00122">
    <property type="entry name" value="E1-E2_ATPase"/>
    <property type="match status" value="1"/>
</dbReference>
<dbReference type="PRINTS" id="PR00120">
    <property type="entry name" value="HATPASE"/>
</dbReference>
<comment type="catalytic activity">
    <reaction evidence="12">
        <text>Ca(2+)(in) + ATP + H2O = Ca(2+)(out) + ADP + phosphate + H(+)</text>
        <dbReference type="Rhea" id="RHEA:18105"/>
        <dbReference type="ChEBI" id="CHEBI:15377"/>
        <dbReference type="ChEBI" id="CHEBI:15378"/>
        <dbReference type="ChEBI" id="CHEBI:29108"/>
        <dbReference type="ChEBI" id="CHEBI:30616"/>
        <dbReference type="ChEBI" id="CHEBI:43474"/>
        <dbReference type="ChEBI" id="CHEBI:456216"/>
        <dbReference type="EC" id="7.2.2.10"/>
    </reaction>
</comment>
<keyword evidence="9 12" id="KW-1133">Transmembrane helix</keyword>
<proteinExistence type="inferred from homology"/>
<keyword evidence="2 12" id="KW-0813">Transport</keyword>
<dbReference type="STRING" id="1806994.A0A507C421"/>
<keyword evidence="3 12" id="KW-0109">Calcium transport</keyword>
<dbReference type="EMBL" id="QEAO01000005">
    <property type="protein sequence ID" value="TPX36280.1"/>
    <property type="molecule type" value="Genomic_DNA"/>
</dbReference>
<dbReference type="Gene3D" id="2.70.150.10">
    <property type="entry name" value="Calcium-transporting ATPase, cytoplasmic transduction domain A"/>
    <property type="match status" value="1"/>
</dbReference>
<evidence type="ECO:0000256" key="2">
    <source>
        <dbReference type="ARBA" id="ARBA00022448"/>
    </source>
</evidence>
<dbReference type="InterPro" id="IPR001757">
    <property type="entry name" value="P_typ_ATPase"/>
</dbReference>
<evidence type="ECO:0000256" key="6">
    <source>
        <dbReference type="ARBA" id="ARBA00022837"/>
    </source>
</evidence>
<feature type="region of interest" description="Disordered" evidence="13">
    <location>
        <begin position="903"/>
        <end position="976"/>
    </location>
</feature>
<evidence type="ECO:0000256" key="4">
    <source>
        <dbReference type="ARBA" id="ARBA00022692"/>
    </source>
</evidence>
<feature type="transmembrane region" description="Helical" evidence="12">
    <location>
        <begin position="287"/>
        <end position="316"/>
    </location>
</feature>
<evidence type="ECO:0000256" key="9">
    <source>
        <dbReference type="ARBA" id="ARBA00022989"/>
    </source>
</evidence>
<dbReference type="InterPro" id="IPR018303">
    <property type="entry name" value="ATPase_P-typ_P_site"/>
</dbReference>
<dbReference type="GO" id="GO:0012505">
    <property type="term" value="C:endomembrane system"/>
    <property type="evidence" value="ECO:0007669"/>
    <property type="project" value="UniProtKB-SubCell"/>
</dbReference>
<dbReference type="InterPro" id="IPR004014">
    <property type="entry name" value="ATPase_P-typ_cation-transptr_N"/>
</dbReference>
<evidence type="ECO:0000256" key="11">
    <source>
        <dbReference type="ARBA" id="ARBA00023136"/>
    </source>
</evidence>
<dbReference type="SFLD" id="SFLDS00003">
    <property type="entry name" value="Haloacid_Dehalogenase"/>
    <property type="match status" value="1"/>
</dbReference>
<dbReference type="SFLD" id="SFLDF00027">
    <property type="entry name" value="p-type_atpase"/>
    <property type="match status" value="1"/>
</dbReference>
<dbReference type="SUPFAM" id="SSF56784">
    <property type="entry name" value="HAD-like"/>
    <property type="match status" value="1"/>
</dbReference>
<feature type="transmembrane region" description="Helical" evidence="12">
    <location>
        <begin position="262"/>
        <end position="281"/>
    </location>
</feature>
<dbReference type="SUPFAM" id="SSF81665">
    <property type="entry name" value="Calcium ATPase, transmembrane domain M"/>
    <property type="match status" value="1"/>
</dbReference>
<dbReference type="GO" id="GO:0016020">
    <property type="term" value="C:membrane"/>
    <property type="evidence" value="ECO:0007669"/>
    <property type="project" value="UniProtKB-SubCell"/>
</dbReference>
<dbReference type="InterPro" id="IPR023298">
    <property type="entry name" value="ATPase_P-typ_TM_dom_sf"/>
</dbReference>